<protein>
    <recommendedName>
        <fullName evidence="10">Sphingomyelin synthase-like domain-containing protein</fullName>
    </recommendedName>
</protein>
<feature type="transmembrane region" description="Helical" evidence="9">
    <location>
        <begin position="117"/>
        <end position="138"/>
    </location>
</feature>
<evidence type="ECO:0000256" key="5">
    <source>
        <dbReference type="ARBA" id="ARBA00022919"/>
    </source>
</evidence>
<evidence type="ECO:0000256" key="2">
    <source>
        <dbReference type="ARBA" id="ARBA00005441"/>
    </source>
</evidence>
<evidence type="ECO:0000256" key="4">
    <source>
        <dbReference type="ARBA" id="ARBA00022692"/>
    </source>
</evidence>
<keyword evidence="4 9" id="KW-0812">Transmembrane</keyword>
<evidence type="ECO:0000313" key="12">
    <source>
        <dbReference type="Proteomes" id="UP000003163"/>
    </source>
</evidence>
<dbReference type="GO" id="GO:0047493">
    <property type="term" value="F:ceramide cholinephosphotransferase activity"/>
    <property type="evidence" value="ECO:0007669"/>
    <property type="project" value="TreeGrafter"/>
</dbReference>
<organism evidence="11 12">
    <name type="scientific">Edhazardia aedis (strain USNM 41457)</name>
    <name type="common">Microsporidian parasite</name>
    <dbReference type="NCBI Taxonomy" id="1003232"/>
    <lineage>
        <taxon>Eukaryota</taxon>
        <taxon>Fungi</taxon>
        <taxon>Fungi incertae sedis</taxon>
        <taxon>Microsporidia</taxon>
        <taxon>Edhazardia</taxon>
    </lineage>
</organism>
<evidence type="ECO:0000259" key="10">
    <source>
        <dbReference type="Pfam" id="PF14360"/>
    </source>
</evidence>
<sequence>MMNTMANISSFWSIDAEKTGLPDIIHEIFLVNIQEEQKLINIVDMNMYTLMILTTLAVIARRDAINITIRVFFVISIAYLMRICVVSQTNLPPPSINCRKVVTNFLTEFGQDRCGDLIFSGHTIPLTVCSYTWLTYSFFEDFIGKIMKHILSICIALVGFITVFLIIICRNHYTIDVILAIYTTTSVWIIYGYIWDKYLIHEKYFKEIYHKQH</sequence>
<reference evidence="11 12" key="1">
    <citation type="submission" date="2011-08" db="EMBL/GenBank/DDBJ databases">
        <authorList>
            <person name="Liu Z.J."/>
            <person name="Shi F.L."/>
            <person name="Lu J.Q."/>
            <person name="Li M."/>
            <person name="Wang Z.L."/>
        </authorList>
    </citation>
    <scope>NUCLEOTIDE SEQUENCE [LARGE SCALE GENOMIC DNA]</scope>
    <source>
        <strain evidence="11 12">USNM 41457</strain>
    </source>
</reference>
<dbReference type="STRING" id="1003232.J9D8Y8"/>
<evidence type="ECO:0000313" key="11">
    <source>
        <dbReference type="EMBL" id="EJW03964.1"/>
    </source>
</evidence>
<feature type="domain" description="Sphingomyelin synthase-like" evidence="10">
    <location>
        <begin position="114"/>
        <end position="191"/>
    </location>
</feature>
<dbReference type="AlphaFoldDB" id="J9D8Y8"/>
<feature type="transmembrane region" description="Helical" evidence="9">
    <location>
        <begin position="71"/>
        <end position="91"/>
    </location>
</feature>
<dbReference type="PANTHER" id="PTHR21290">
    <property type="entry name" value="SPHINGOMYELIN SYNTHETASE"/>
    <property type="match status" value="1"/>
</dbReference>
<evidence type="ECO:0000256" key="8">
    <source>
        <dbReference type="ARBA" id="ARBA00023136"/>
    </source>
</evidence>
<dbReference type="InParanoid" id="J9D8Y8"/>
<dbReference type="GO" id="GO:0005886">
    <property type="term" value="C:plasma membrane"/>
    <property type="evidence" value="ECO:0007669"/>
    <property type="project" value="TreeGrafter"/>
</dbReference>
<name>J9D8Y8_EDHAE</name>
<evidence type="ECO:0000256" key="1">
    <source>
        <dbReference type="ARBA" id="ARBA00004141"/>
    </source>
</evidence>
<feature type="transmembrane region" description="Helical" evidence="9">
    <location>
        <begin position="150"/>
        <end position="168"/>
    </location>
</feature>
<dbReference type="HOGENOM" id="CLU_1065687_0_0_1"/>
<keyword evidence="5" id="KW-0746">Sphingolipid metabolism</keyword>
<dbReference type="PANTHER" id="PTHR21290:SF25">
    <property type="entry name" value="SPHINGOMYELIN SYNTHASE-RELATED PROTEIN 1"/>
    <property type="match status" value="1"/>
</dbReference>
<dbReference type="InterPro" id="IPR025749">
    <property type="entry name" value="Sphingomyelin_synth-like_dom"/>
</dbReference>
<comment type="similarity">
    <text evidence="2">Belongs to the sphingomyelin synthase family.</text>
</comment>
<dbReference type="Proteomes" id="UP000003163">
    <property type="component" value="Unassembled WGS sequence"/>
</dbReference>
<comment type="caution">
    <text evidence="11">The sequence shown here is derived from an EMBL/GenBank/DDBJ whole genome shotgun (WGS) entry which is preliminary data.</text>
</comment>
<dbReference type="InterPro" id="IPR045221">
    <property type="entry name" value="Sphingomyelin_synth-like"/>
</dbReference>
<comment type="subcellular location">
    <subcellularLocation>
        <location evidence="1">Membrane</location>
        <topology evidence="1">Multi-pass membrane protein</topology>
    </subcellularLocation>
</comment>
<dbReference type="GO" id="GO:0005789">
    <property type="term" value="C:endoplasmic reticulum membrane"/>
    <property type="evidence" value="ECO:0007669"/>
    <property type="project" value="TreeGrafter"/>
</dbReference>
<keyword evidence="3" id="KW-0808">Transferase</keyword>
<evidence type="ECO:0000256" key="7">
    <source>
        <dbReference type="ARBA" id="ARBA00023098"/>
    </source>
</evidence>
<keyword evidence="12" id="KW-1185">Reference proteome</keyword>
<dbReference type="OrthoDB" id="422827at2759"/>
<feature type="transmembrane region" description="Helical" evidence="9">
    <location>
        <begin position="174"/>
        <end position="194"/>
    </location>
</feature>
<dbReference type="GO" id="GO:0033188">
    <property type="term" value="F:sphingomyelin synthase activity"/>
    <property type="evidence" value="ECO:0007669"/>
    <property type="project" value="TreeGrafter"/>
</dbReference>
<gene>
    <name evidence="11" type="ORF">EDEG_01731</name>
</gene>
<keyword evidence="8 9" id="KW-0472">Membrane</keyword>
<keyword evidence="7" id="KW-0443">Lipid metabolism</keyword>
<dbReference type="Pfam" id="PF14360">
    <property type="entry name" value="PAP2_C"/>
    <property type="match status" value="1"/>
</dbReference>
<evidence type="ECO:0000256" key="6">
    <source>
        <dbReference type="ARBA" id="ARBA00022989"/>
    </source>
</evidence>
<proteinExistence type="inferred from homology"/>
<dbReference type="GO" id="GO:0046513">
    <property type="term" value="P:ceramide biosynthetic process"/>
    <property type="evidence" value="ECO:0007669"/>
    <property type="project" value="TreeGrafter"/>
</dbReference>
<evidence type="ECO:0000256" key="3">
    <source>
        <dbReference type="ARBA" id="ARBA00022679"/>
    </source>
</evidence>
<dbReference type="VEuPathDB" id="MicrosporidiaDB:EDEG_01731"/>
<evidence type="ECO:0000256" key="9">
    <source>
        <dbReference type="SAM" id="Phobius"/>
    </source>
</evidence>
<dbReference type="EMBL" id="AFBI03000026">
    <property type="protein sequence ID" value="EJW03964.1"/>
    <property type="molecule type" value="Genomic_DNA"/>
</dbReference>
<reference evidence="12" key="2">
    <citation type="submission" date="2015-07" db="EMBL/GenBank/DDBJ databases">
        <title>Contrasting host-pathogen interactions and genome evolution in two generalist and specialist microsporidian pathogens of mosquitoes.</title>
        <authorList>
            <consortium name="The Broad Institute Genomics Platform"/>
            <consortium name="The Broad Institute Genome Sequencing Center for Infectious Disease"/>
            <person name="Cuomo C.A."/>
            <person name="Sanscrainte N.D."/>
            <person name="Goldberg J.M."/>
            <person name="Heiman D."/>
            <person name="Young S."/>
            <person name="Zeng Q."/>
            <person name="Becnel J.J."/>
            <person name="Birren B.W."/>
        </authorList>
    </citation>
    <scope>NUCLEOTIDE SEQUENCE [LARGE SCALE GENOMIC DNA]</scope>
    <source>
        <strain evidence="12">USNM 41457</strain>
    </source>
</reference>
<keyword evidence="6 9" id="KW-1133">Transmembrane helix</keyword>
<accession>J9D8Y8</accession>
<dbReference type="GO" id="GO:0000139">
    <property type="term" value="C:Golgi membrane"/>
    <property type="evidence" value="ECO:0007669"/>
    <property type="project" value="TreeGrafter"/>
</dbReference>